<dbReference type="Proteomes" id="UP000324222">
    <property type="component" value="Unassembled WGS sequence"/>
</dbReference>
<evidence type="ECO:0000313" key="2">
    <source>
        <dbReference type="EMBL" id="MPC98536.1"/>
    </source>
</evidence>
<gene>
    <name evidence="2" type="ORF">E2C01_093909</name>
</gene>
<organism evidence="2 3">
    <name type="scientific">Portunus trituberculatus</name>
    <name type="common">Swimming crab</name>
    <name type="synonym">Neptunus trituberculatus</name>
    <dbReference type="NCBI Taxonomy" id="210409"/>
    <lineage>
        <taxon>Eukaryota</taxon>
        <taxon>Metazoa</taxon>
        <taxon>Ecdysozoa</taxon>
        <taxon>Arthropoda</taxon>
        <taxon>Crustacea</taxon>
        <taxon>Multicrustacea</taxon>
        <taxon>Malacostraca</taxon>
        <taxon>Eumalacostraca</taxon>
        <taxon>Eucarida</taxon>
        <taxon>Decapoda</taxon>
        <taxon>Pleocyemata</taxon>
        <taxon>Brachyura</taxon>
        <taxon>Eubrachyura</taxon>
        <taxon>Portunoidea</taxon>
        <taxon>Portunidae</taxon>
        <taxon>Portuninae</taxon>
        <taxon>Portunus</taxon>
    </lineage>
</organism>
<evidence type="ECO:0000313" key="3">
    <source>
        <dbReference type="Proteomes" id="UP000324222"/>
    </source>
</evidence>
<keyword evidence="3" id="KW-1185">Reference proteome</keyword>
<sequence length="89" mass="10088">MRVGEGLSAARMGGTQTLHHAWRGHDGKQSVSLLRRSAIQPESRKIIHTYILSPFTSLPCSSLQHYDCEREGKGLFDNLYEYLVKREGD</sequence>
<proteinExistence type="predicted"/>
<protein>
    <submittedName>
        <fullName evidence="2">Uncharacterized protein</fullName>
    </submittedName>
</protein>
<accession>A0A5B7JW51</accession>
<dbReference type="EMBL" id="VSRR010114489">
    <property type="protein sequence ID" value="MPC98536.1"/>
    <property type="molecule type" value="Genomic_DNA"/>
</dbReference>
<feature type="region of interest" description="Disordered" evidence="1">
    <location>
        <begin position="1"/>
        <end position="27"/>
    </location>
</feature>
<dbReference type="AlphaFoldDB" id="A0A5B7JW51"/>
<comment type="caution">
    <text evidence="2">The sequence shown here is derived from an EMBL/GenBank/DDBJ whole genome shotgun (WGS) entry which is preliminary data.</text>
</comment>
<evidence type="ECO:0000256" key="1">
    <source>
        <dbReference type="SAM" id="MobiDB-lite"/>
    </source>
</evidence>
<reference evidence="2 3" key="1">
    <citation type="submission" date="2019-05" db="EMBL/GenBank/DDBJ databases">
        <title>Another draft genome of Portunus trituberculatus and its Hox gene families provides insights of decapod evolution.</title>
        <authorList>
            <person name="Jeong J.-H."/>
            <person name="Song I."/>
            <person name="Kim S."/>
            <person name="Choi T."/>
            <person name="Kim D."/>
            <person name="Ryu S."/>
            <person name="Kim W."/>
        </authorList>
    </citation>
    <scope>NUCLEOTIDE SEQUENCE [LARGE SCALE GENOMIC DNA]</scope>
    <source>
        <tissue evidence="2">Muscle</tissue>
    </source>
</reference>
<name>A0A5B7JW51_PORTR</name>